<evidence type="ECO:0000313" key="4">
    <source>
        <dbReference type="Proteomes" id="UP000479190"/>
    </source>
</evidence>
<evidence type="ECO:0000313" key="3">
    <source>
        <dbReference type="EMBL" id="CAB0039188.1"/>
    </source>
</evidence>
<feature type="region of interest" description="Disordered" evidence="1">
    <location>
        <begin position="51"/>
        <end position="76"/>
    </location>
</feature>
<keyword evidence="4" id="KW-1185">Reference proteome</keyword>
<dbReference type="Proteomes" id="UP000479190">
    <property type="component" value="Unassembled WGS sequence"/>
</dbReference>
<accession>A0A6H5INU2</accession>
<dbReference type="CDD" id="cd01650">
    <property type="entry name" value="RT_nLTR_like"/>
    <property type="match status" value="1"/>
</dbReference>
<dbReference type="InterPro" id="IPR000477">
    <property type="entry name" value="RT_dom"/>
</dbReference>
<dbReference type="AlphaFoldDB" id="A0A6H5INU2"/>
<feature type="compositionally biased region" description="Polar residues" evidence="1">
    <location>
        <begin position="62"/>
        <end position="74"/>
    </location>
</feature>
<reference evidence="3 4" key="1">
    <citation type="submission" date="2020-02" db="EMBL/GenBank/DDBJ databases">
        <authorList>
            <person name="Ferguson B K."/>
        </authorList>
    </citation>
    <scope>NUCLEOTIDE SEQUENCE [LARGE SCALE GENOMIC DNA]</scope>
</reference>
<dbReference type="PANTHER" id="PTHR19446">
    <property type="entry name" value="REVERSE TRANSCRIPTASES"/>
    <property type="match status" value="1"/>
</dbReference>
<proteinExistence type="predicted"/>
<protein>
    <recommendedName>
        <fullName evidence="2">Reverse transcriptase domain-containing protein</fullName>
    </recommendedName>
</protein>
<dbReference type="Pfam" id="PF00078">
    <property type="entry name" value="RVT_1"/>
    <property type="match status" value="1"/>
</dbReference>
<dbReference type="GO" id="GO:0071897">
    <property type="term" value="P:DNA biosynthetic process"/>
    <property type="evidence" value="ECO:0007669"/>
    <property type="project" value="UniProtKB-ARBA"/>
</dbReference>
<dbReference type="OrthoDB" id="7698997at2759"/>
<dbReference type="InterPro" id="IPR043502">
    <property type="entry name" value="DNA/RNA_pol_sf"/>
</dbReference>
<evidence type="ECO:0000259" key="2">
    <source>
        <dbReference type="PROSITE" id="PS50878"/>
    </source>
</evidence>
<evidence type="ECO:0000256" key="1">
    <source>
        <dbReference type="SAM" id="MobiDB-lite"/>
    </source>
</evidence>
<dbReference type="EMBL" id="CADCXV010000944">
    <property type="protein sequence ID" value="CAB0039188.1"/>
    <property type="molecule type" value="Genomic_DNA"/>
</dbReference>
<dbReference type="SUPFAM" id="SSF56672">
    <property type="entry name" value="DNA/RNA polymerases"/>
    <property type="match status" value="1"/>
</dbReference>
<dbReference type="PROSITE" id="PS50878">
    <property type="entry name" value="RT_POL"/>
    <property type="match status" value="1"/>
</dbReference>
<gene>
    <name evidence="3" type="ORF">TBRA_LOCUS10943</name>
</gene>
<name>A0A6H5INU2_9HYME</name>
<organism evidence="3 4">
    <name type="scientific">Trichogramma brassicae</name>
    <dbReference type="NCBI Taxonomy" id="86971"/>
    <lineage>
        <taxon>Eukaryota</taxon>
        <taxon>Metazoa</taxon>
        <taxon>Ecdysozoa</taxon>
        <taxon>Arthropoda</taxon>
        <taxon>Hexapoda</taxon>
        <taxon>Insecta</taxon>
        <taxon>Pterygota</taxon>
        <taxon>Neoptera</taxon>
        <taxon>Endopterygota</taxon>
        <taxon>Hymenoptera</taxon>
        <taxon>Apocrita</taxon>
        <taxon>Proctotrupomorpha</taxon>
        <taxon>Chalcidoidea</taxon>
        <taxon>Trichogrammatidae</taxon>
        <taxon>Trichogramma</taxon>
    </lineage>
</organism>
<feature type="domain" description="Reverse transcriptase" evidence="2">
    <location>
        <begin position="356"/>
        <end position="622"/>
    </location>
</feature>
<sequence length="760" mass="86477">MKFKIYCVRTTIKDERDNLTNGKLKVAREDPRLTAWVVRSYVAPVKSASAGTSRPECARENQWIQRPSRPQGQPTVDLDQEKISTSCGESGGPAFGRCVCESYAPTRPPGLRSSRLPSTGYSGDAIYVRNVRETLIPDTERQGRTIQIPFMCDVLFVFTEREHSSRQAVRAFIGYLLRDPLPRSQREAIVHPSPKINKKVAIKQFDQTRNETESSRPYDGDKENQVFVQAPTGSIISPEVLDITIHVLKKRTQLWYYEQQWARSDCDKAKIFAEHLYGVFGTPDRQITEVEENLLLQESPPPCQEAQIKSAKVREVQNLIRKLKARKSPGYDGITAKALIELPAKAVRFLTILINACFRLKYFPSQWKVAQIILIPKPGKPVELPTSYRPISLLPICAKLCEQIISSRIKPILQERKAIPDHQFGFREQHSTIEQVNRLVADVRRAFEKKHYCSAVFLDVAQAFDKVWQAGLVHKIKLSLPTGHYKLLKSYLENRAFQVKVNNEVTDLYEIRAGVPQGSVLGPILYSLYTADIPTSHAITTATYADDTALISSDPNPEIASIRLQSHLSVVEKWFKEWRIKVNETKSIHITFTLRRDSCPSVLMNGFAIPQADSVKYLGLHLDRRLTWRTHIWSKRKQLDQKTQADVLVTGRGSALSLENGLLLYKSLLKPIWTYGIQLWGAASRTNIDIIERFQSKVLRSLVNAPWFVTNEAIRNDLKLPTVREEIQKLSAKYKDRLGLHPTPTPWQRNLVVSLLKAQG</sequence>